<gene>
    <name evidence="3" type="ORF">UV02_C0038G0010</name>
</gene>
<dbReference type="InterPro" id="IPR046778">
    <property type="entry name" value="UPF0758_N"/>
</dbReference>
<reference evidence="3 4" key="1">
    <citation type="journal article" date="2015" name="Nature">
        <title>rRNA introns, odd ribosomes, and small enigmatic genomes across a large radiation of phyla.</title>
        <authorList>
            <person name="Brown C.T."/>
            <person name="Hug L.A."/>
            <person name="Thomas B.C."/>
            <person name="Sharon I."/>
            <person name="Castelle C.J."/>
            <person name="Singh A."/>
            <person name="Wilkins M.J."/>
            <person name="Williams K.H."/>
            <person name="Banfield J.F."/>
        </authorList>
    </citation>
    <scope>NUCLEOTIDE SEQUENCE [LARGE SCALE GENOMIC DNA]</scope>
</reference>
<name>A0A0G0YVS5_9BACT</name>
<dbReference type="EMBL" id="LCCW01000038">
    <property type="protein sequence ID" value="KKS40684.1"/>
    <property type="molecule type" value="Genomic_DNA"/>
</dbReference>
<protein>
    <submittedName>
        <fullName evidence="3">Repair protein RadC protein</fullName>
    </submittedName>
</protein>
<evidence type="ECO:0000313" key="4">
    <source>
        <dbReference type="Proteomes" id="UP000034516"/>
    </source>
</evidence>
<evidence type="ECO:0000259" key="2">
    <source>
        <dbReference type="Pfam" id="PF20582"/>
    </source>
</evidence>
<sequence>MKIKDLPKVDRPREKLEKYGPERLSDSGLLAILSRTGSAGMNVIELSVFKAGQMFGEQPSH</sequence>
<dbReference type="AlphaFoldDB" id="A0A0G0YVS5"/>
<evidence type="ECO:0000256" key="1">
    <source>
        <dbReference type="SAM" id="MobiDB-lite"/>
    </source>
</evidence>
<accession>A0A0G0YVS5</accession>
<feature type="domain" description="UPF0758" evidence="2">
    <location>
        <begin position="3"/>
        <end position="47"/>
    </location>
</feature>
<evidence type="ECO:0000313" key="3">
    <source>
        <dbReference type="EMBL" id="KKS40684.1"/>
    </source>
</evidence>
<feature type="region of interest" description="Disordered" evidence="1">
    <location>
        <begin position="1"/>
        <end position="20"/>
    </location>
</feature>
<organism evidence="3 4">
    <name type="scientific">Candidatus Kuenenbacteria bacterium GW2011_GWA2_42_15</name>
    <dbReference type="NCBI Taxonomy" id="1618677"/>
    <lineage>
        <taxon>Bacteria</taxon>
        <taxon>Candidatus Kueneniibacteriota</taxon>
    </lineage>
</organism>
<dbReference type="Proteomes" id="UP000034516">
    <property type="component" value="Unassembled WGS sequence"/>
</dbReference>
<proteinExistence type="predicted"/>
<dbReference type="Pfam" id="PF20582">
    <property type="entry name" value="UPF0758_N"/>
    <property type="match status" value="1"/>
</dbReference>
<comment type="caution">
    <text evidence="3">The sequence shown here is derived from an EMBL/GenBank/DDBJ whole genome shotgun (WGS) entry which is preliminary data.</text>
</comment>